<dbReference type="Proteomes" id="UP000269669">
    <property type="component" value="Unassembled WGS sequence"/>
</dbReference>
<dbReference type="EMBL" id="RSDW01000001">
    <property type="protein sequence ID" value="RSL16112.1"/>
    <property type="molecule type" value="Genomic_DNA"/>
</dbReference>
<accession>A0A428MGX3</accession>
<proteinExistence type="predicted"/>
<dbReference type="AlphaFoldDB" id="A0A428MGX3"/>
<gene>
    <name evidence="2" type="ORF">EDE15_1621</name>
</gene>
<dbReference type="RefSeq" id="WP_125484769.1">
    <property type="nucleotide sequence ID" value="NZ_RSDW01000001.1"/>
</dbReference>
<dbReference type="PANTHER" id="PTHR33993">
    <property type="entry name" value="GLYOXALASE-RELATED"/>
    <property type="match status" value="1"/>
</dbReference>
<evidence type="ECO:0000313" key="2">
    <source>
        <dbReference type="EMBL" id="RSL16112.1"/>
    </source>
</evidence>
<comment type="caution">
    <text evidence="2">The sequence shown here is derived from an EMBL/GenBank/DDBJ whole genome shotgun (WGS) entry which is preliminary data.</text>
</comment>
<evidence type="ECO:0000259" key="1">
    <source>
        <dbReference type="PROSITE" id="PS51819"/>
    </source>
</evidence>
<dbReference type="InterPro" id="IPR004360">
    <property type="entry name" value="Glyas_Fos-R_dOase_dom"/>
</dbReference>
<name>A0A428MGX3_9BACT</name>
<dbReference type="PROSITE" id="PS51819">
    <property type="entry name" value="VOC"/>
    <property type="match status" value="1"/>
</dbReference>
<keyword evidence="3" id="KW-1185">Reference proteome</keyword>
<reference evidence="2 3" key="1">
    <citation type="submission" date="2018-12" db="EMBL/GenBank/DDBJ databases">
        <title>Sequencing of bacterial isolates from soil warming experiment in Harvard Forest, Massachusetts, USA.</title>
        <authorList>
            <person name="Deangelis K."/>
        </authorList>
    </citation>
    <scope>NUCLEOTIDE SEQUENCE [LARGE SCALE GENOMIC DNA]</scope>
    <source>
        <strain evidence="2 3">EB153</strain>
    </source>
</reference>
<dbReference type="Gene3D" id="3.10.180.10">
    <property type="entry name" value="2,3-Dihydroxybiphenyl 1,2-Dioxygenase, domain 1"/>
    <property type="match status" value="1"/>
</dbReference>
<dbReference type="OrthoDB" id="9804235at2"/>
<dbReference type="InterPro" id="IPR029068">
    <property type="entry name" value="Glyas_Bleomycin-R_OHBP_Dase"/>
</dbReference>
<protein>
    <recommendedName>
        <fullName evidence="1">VOC domain-containing protein</fullName>
    </recommendedName>
</protein>
<feature type="domain" description="VOC" evidence="1">
    <location>
        <begin position="4"/>
        <end position="118"/>
    </location>
</feature>
<organism evidence="2 3">
    <name type="scientific">Edaphobacter aggregans</name>
    <dbReference type="NCBI Taxonomy" id="570835"/>
    <lineage>
        <taxon>Bacteria</taxon>
        <taxon>Pseudomonadati</taxon>
        <taxon>Acidobacteriota</taxon>
        <taxon>Terriglobia</taxon>
        <taxon>Terriglobales</taxon>
        <taxon>Acidobacteriaceae</taxon>
        <taxon>Edaphobacter</taxon>
    </lineage>
</organism>
<dbReference type="SUPFAM" id="SSF54593">
    <property type="entry name" value="Glyoxalase/Bleomycin resistance protein/Dihydroxybiphenyl dioxygenase"/>
    <property type="match status" value="1"/>
</dbReference>
<dbReference type="InterPro" id="IPR037523">
    <property type="entry name" value="VOC_core"/>
</dbReference>
<evidence type="ECO:0000313" key="3">
    <source>
        <dbReference type="Proteomes" id="UP000269669"/>
    </source>
</evidence>
<dbReference type="InterPro" id="IPR052164">
    <property type="entry name" value="Anthracycline_SecMetBiosynth"/>
</dbReference>
<dbReference type="PANTHER" id="PTHR33993:SF14">
    <property type="entry name" value="GB|AAF24581.1"/>
    <property type="match status" value="1"/>
</dbReference>
<dbReference type="Pfam" id="PF00903">
    <property type="entry name" value="Glyoxalase"/>
    <property type="match status" value="1"/>
</dbReference>
<sequence length="120" mass="12783">MANPFCHLELNTTDPAKAKAFYSGLFSWTYDDMDMGPGGTYTIIKPGEGPGGGMMKHPVPGAPSTWLAYVQVDDLAASTAKAKSLGAQVMKDITEVPNMGHFSILLDPTGAPIALWQPKK</sequence>
<dbReference type="CDD" id="cd07247">
    <property type="entry name" value="SgaA_N_like"/>
    <property type="match status" value="1"/>
</dbReference>